<gene>
    <name evidence="2" type="ORF">RU97_GL000070</name>
</gene>
<comment type="caution">
    <text evidence="2">The sequence shown here is derived from an EMBL/GenBank/DDBJ whole genome shotgun (WGS) entry which is preliminary data.</text>
</comment>
<accession>A0A1L8RJ96</accession>
<reference evidence="2 3" key="1">
    <citation type="submission" date="2014-12" db="EMBL/GenBank/DDBJ databases">
        <title>Draft genome sequences of 29 type strains of Enterococci.</title>
        <authorList>
            <person name="Zhong Z."/>
            <person name="Sun Z."/>
            <person name="Liu W."/>
            <person name="Zhang W."/>
            <person name="Zhang H."/>
        </authorList>
    </citation>
    <scope>NUCLEOTIDE SEQUENCE [LARGE SCALE GENOMIC DNA]</scope>
    <source>
        <strain evidence="2 3">DSM 17029</strain>
    </source>
</reference>
<dbReference type="Proteomes" id="UP000181884">
    <property type="component" value="Unassembled WGS sequence"/>
</dbReference>
<sequence length="37" mass="3974">MAKGSKTRVVLAIISAIPAIVAVYKAVKEMQTERGRS</sequence>
<proteinExistence type="predicted"/>
<dbReference type="AlphaFoldDB" id="A0A1L8RJ96"/>
<evidence type="ECO:0000313" key="3">
    <source>
        <dbReference type="Proteomes" id="UP000181884"/>
    </source>
</evidence>
<evidence type="ECO:0000313" key="2">
    <source>
        <dbReference type="EMBL" id="OJG19837.1"/>
    </source>
</evidence>
<name>A0A1L8RJ96_9ENTE</name>
<keyword evidence="3" id="KW-1185">Reference proteome</keyword>
<dbReference type="EMBL" id="JXKH01000001">
    <property type="protein sequence ID" value="OJG19837.1"/>
    <property type="molecule type" value="Genomic_DNA"/>
</dbReference>
<protein>
    <submittedName>
        <fullName evidence="2">Uncharacterized protein</fullName>
    </submittedName>
</protein>
<feature type="transmembrane region" description="Helical" evidence="1">
    <location>
        <begin position="9"/>
        <end position="27"/>
    </location>
</feature>
<keyword evidence="1" id="KW-1133">Transmembrane helix</keyword>
<evidence type="ECO:0000256" key="1">
    <source>
        <dbReference type="SAM" id="Phobius"/>
    </source>
</evidence>
<keyword evidence="1" id="KW-0472">Membrane</keyword>
<organism evidence="2 3">
    <name type="scientific">Enterococcus canis</name>
    <dbReference type="NCBI Taxonomy" id="214095"/>
    <lineage>
        <taxon>Bacteria</taxon>
        <taxon>Bacillati</taxon>
        <taxon>Bacillota</taxon>
        <taxon>Bacilli</taxon>
        <taxon>Lactobacillales</taxon>
        <taxon>Enterococcaceae</taxon>
        <taxon>Enterococcus</taxon>
    </lineage>
</organism>
<keyword evidence="1" id="KW-0812">Transmembrane</keyword>